<sequence>MIPPIAATVAGDEPEIAPKNRHATMVTVARPPVLLPTSLLATSTSLLAMPPFSMIPPARIKQGIARSGKDSRPEYIDCATNFNVVIGKNCIVVSIPSPRDIPIGVPIRISIIATENNISASTYISLLKFLS</sequence>
<dbReference type="EMBL" id="VSSQ01065046">
    <property type="protein sequence ID" value="MPN17839.1"/>
    <property type="molecule type" value="Genomic_DNA"/>
</dbReference>
<dbReference type="AlphaFoldDB" id="A0A645FW93"/>
<protein>
    <submittedName>
        <fullName evidence="1">Uncharacterized protein</fullName>
    </submittedName>
</protein>
<dbReference type="AntiFam" id="ANF00246">
    <property type="entry name" value="Shadow ORF (opposite dctM)"/>
</dbReference>
<comment type="caution">
    <text evidence="1">The sequence shown here is derived from an EMBL/GenBank/DDBJ whole genome shotgun (WGS) entry which is preliminary data.</text>
</comment>
<reference evidence="1" key="1">
    <citation type="submission" date="2019-08" db="EMBL/GenBank/DDBJ databases">
        <authorList>
            <person name="Kucharzyk K."/>
            <person name="Murdoch R.W."/>
            <person name="Higgins S."/>
            <person name="Loffler F."/>
        </authorList>
    </citation>
    <scope>NUCLEOTIDE SEQUENCE</scope>
</reference>
<name>A0A645FW93_9ZZZZ</name>
<accession>A0A645FW93</accession>
<evidence type="ECO:0000313" key="1">
    <source>
        <dbReference type="EMBL" id="MPN17839.1"/>
    </source>
</evidence>
<proteinExistence type="predicted"/>
<organism evidence="1">
    <name type="scientific">bioreactor metagenome</name>
    <dbReference type="NCBI Taxonomy" id="1076179"/>
    <lineage>
        <taxon>unclassified sequences</taxon>
        <taxon>metagenomes</taxon>
        <taxon>ecological metagenomes</taxon>
    </lineage>
</organism>
<gene>
    <name evidence="1" type="ORF">SDC9_165194</name>
</gene>